<keyword evidence="3" id="KW-1185">Reference proteome</keyword>
<dbReference type="InterPro" id="IPR036388">
    <property type="entry name" value="WH-like_DNA-bd_sf"/>
</dbReference>
<dbReference type="InterPro" id="IPR036390">
    <property type="entry name" value="WH_DNA-bd_sf"/>
</dbReference>
<evidence type="ECO:0000313" key="2">
    <source>
        <dbReference type="EMBL" id="MFC3675746.1"/>
    </source>
</evidence>
<dbReference type="EMBL" id="JBHRYJ010000001">
    <property type="protein sequence ID" value="MFC3675746.1"/>
    <property type="molecule type" value="Genomic_DNA"/>
</dbReference>
<dbReference type="Gene3D" id="1.10.10.10">
    <property type="entry name" value="Winged helix-like DNA-binding domain superfamily/Winged helix DNA-binding domain"/>
    <property type="match status" value="1"/>
</dbReference>
<dbReference type="PROSITE" id="PS51197">
    <property type="entry name" value="HTH_RRF2_2"/>
    <property type="match status" value="1"/>
</dbReference>
<dbReference type="SUPFAM" id="SSF46785">
    <property type="entry name" value="Winged helix' DNA-binding domain"/>
    <property type="match status" value="1"/>
</dbReference>
<dbReference type="InterPro" id="IPR000944">
    <property type="entry name" value="Tscrpt_reg_Rrf2"/>
</dbReference>
<reference evidence="3" key="1">
    <citation type="journal article" date="2019" name="Int. J. Syst. Evol. Microbiol.">
        <title>The Global Catalogue of Microorganisms (GCM) 10K type strain sequencing project: providing services to taxonomists for standard genome sequencing and annotation.</title>
        <authorList>
            <consortium name="The Broad Institute Genomics Platform"/>
            <consortium name="The Broad Institute Genome Sequencing Center for Infectious Disease"/>
            <person name="Wu L."/>
            <person name="Ma J."/>
        </authorList>
    </citation>
    <scope>NUCLEOTIDE SEQUENCE [LARGE SCALE GENOMIC DNA]</scope>
    <source>
        <strain evidence="3">KCTC 42182</strain>
    </source>
</reference>
<name>A0ABV7VE68_9PROT</name>
<dbReference type="PANTHER" id="PTHR33221:SF4">
    <property type="entry name" value="HTH-TYPE TRANSCRIPTIONAL REPRESSOR NSRR"/>
    <property type="match status" value="1"/>
</dbReference>
<accession>A0ABV7VE68</accession>
<dbReference type="NCBIfam" id="TIGR00738">
    <property type="entry name" value="rrf2_super"/>
    <property type="match status" value="1"/>
</dbReference>
<dbReference type="RefSeq" id="WP_379724893.1">
    <property type="nucleotide sequence ID" value="NZ_JBHRYJ010000001.1"/>
</dbReference>
<dbReference type="Proteomes" id="UP001595711">
    <property type="component" value="Unassembled WGS sequence"/>
</dbReference>
<dbReference type="PANTHER" id="PTHR33221">
    <property type="entry name" value="WINGED HELIX-TURN-HELIX TRANSCRIPTIONAL REGULATOR, RRF2 FAMILY"/>
    <property type="match status" value="1"/>
</dbReference>
<organism evidence="2 3">
    <name type="scientific">Ferrovibrio xuzhouensis</name>
    <dbReference type="NCBI Taxonomy" id="1576914"/>
    <lineage>
        <taxon>Bacteria</taxon>
        <taxon>Pseudomonadati</taxon>
        <taxon>Pseudomonadota</taxon>
        <taxon>Alphaproteobacteria</taxon>
        <taxon>Rhodospirillales</taxon>
        <taxon>Rhodospirillaceae</taxon>
        <taxon>Ferrovibrio</taxon>
    </lineage>
</organism>
<protein>
    <submittedName>
        <fullName evidence="2">Rrf2 family transcriptional regulator</fullName>
    </submittedName>
</protein>
<sequence length="147" mass="15796">MHLTLHTDYALRLLMYLALRPGRRCTIEEVAGAYGISRNHLMKVALTLAREGFVDSLRGRSGGLRLAMAPQQIRLGAVVRRTEDSFDLVECFDAASNTCVIAPGCRLKQPLAAAAQAFLGVLDGYTLADLTAPPATARTLGRLLGTA</sequence>
<dbReference type="Pfam" id="PF02082">
    <property type="entry name" value="Rrf2"/>
    <property type="match status" value="1"/>
</dbReference>
<evidence type="ECO:0000313" key="3">
    <source>
        <dbReference type="Proteomes" id="UP001595711"/>
    </source>
</evidence>
<comment type="caution">
    <text evidence="2">The sequence shown here is derived from an EMBL/GenBank/DDBJ whole genome shotgun (WGS) entry which is preliminary data.</text>
</comment>
<proteinExistence type="predicted"/>
<gene>
    <name evidence="2" type="ORF">ACFOOQ_09350</name>
</gene>
<keyword evidence="1" id="KW-0238">DNA-binding</keyword>
<evidence type="ECO:0000256" key="1">
    <source>
        <dbReference type="ARBA" id="ARBA00023125"/>
    </source>
</evidence>